<dbReference type="EMBL" id="DF144026">
    <property type="protein sequence ID" value="GAA55490.1"/>
    <property type="molecule type" value="Genomic_DNA"/>
</dbReference>
<reference key="2">
    <citation type="submission" date="2011-10" db="EMBL/GenBank/DDBJ databases">
        <title>The genome and transcriptome sequence of Clonorchis sinensis provide insights into the carcinogenic liver fluke.</title>
        <authorList>
            <person name="Wang X."/>
            <person name="Huang Y."/>
            <person name="Chen W."/>
            <person name="Liu H."/>
            <person name="Guo L."/>
            <person name="Chen Y."/>
            <person name="Luo F."/>
            <person name="Zhou W."/>
            <person name="Sun J."/>
            <person name="Mao Q."/>
            <person name="Liang P."/>
            <person name="Zhou C."/>
            <person name="Tian Y."/>
            <person name="Men J."/>
            <person name="Lv X."/>
            <person name="Huang L."/>
            <person name="Zhou J."/>
            <person name="Hu Y."/>
            <person name="Li R."/>
            <person name="Zhang F."/>
            <person name="Lei H."/>
            <person name="Li X."/>
            <person name="Hu X."/>
            <person name="Liang C."/>
            <person name="Xu J."/>
            <person name="Wu Z."/>
            <person name="Yu X."/>
        </authorList>
    </citation>
    <scope>NUCLEOTIDE SEQUENCE</scope>
    <source>
        <strain>Henan</strain>
    </source>
</reference>
<gene>
    <name evidence="1" type="ORF">CLF_108155</name>
</gene>
<evidence type="ECO:0000313" key="1">
    <source>
        <dbReference type="EMBL" id="GAA55490.1"/>
    </source>
</evidence>
<keyword evidence="2" id="KW-1185">Reference proteome</keyword>
<reference evidence="1" key="1">
    <citation type="journal article" date="2011" name="Genome Biol.">
        <title>The draft genome of the carcinogenic human liver fluke Clonorchis sinensis.</title>
        <authorList>
            <person name="Wang X."/>
            <person name="Chen W."/>
            <person name="Huang Y."/>
            <person name="Sun J."/>
            <person name="Men J."/>
            <person name="Liu H."/>
            <person name="Luo F."/>
            <person name="Guo L."/>
            <person name="Lv X."/>
            <person name="Deng C."/>
            <person name="Zhou C."/>
            <person name="Fan Y."/>
            <person name="Li X."/>
            <person name="Huang L."/>
            <person name="Hu Y."/>
            <person name="Liang C."/>
            <person name="Hu X."/>
            <person name="Xu J."/>
            <person name="Yu X."/>
        </authorList>
    </citation>
    <scope>NUCLEOTIDE SEQUENCE [LARGE SCALE GENOMIC DNA]</scope>
    <source>
        <strain evidence="1">Henan</strain>
    </source>
</reference>
<accession>G7YRB0</accession>
<dbReference type="AlphaFoldDB" id="G7YRB0"/>
<protein>
    <submittedName>
        <fullName evidence="1">Uncharacterized protein</fullName>
    </submittedName>
</protein>
<dbReference type="Proteomes" id="UP000008909">
    <property type="component" value="Unassembled WGS sequence"/>
</dbReference>
<evidence type="ECO:0000313" key="2">
    <source>
        <dbReference type="Proteomes" id="UP000008909"/>
    </source>
</evidence>
<proteinExistence type="predicted"/>
<organism evidence="1 2">
    <name type="scientific">Clonorchis sinensis</name>
    <name type="common">Chinese liver fluke</name>
    <dbReference type="NCBI Taxonomy" id="79923"/>
    <lineage>
        <taxon>Eukaryota</taxon>
        <taxon>Metazoa</taxon>
        <taxon>Spiralia</taxon>
        <taxon>Lophotrochozoa</taxon>
        <taxon>Platyhelminthes</taxon>
        <taxon>Trematoda</taxon>
        <taxon>Digenea</taxon>
        <taxon>Opisthorchiida</taxon>
        <taxon>Opisthorchiata</taxon>
        <taxon>Opisthorchiidae</taxon>
        <taxon>Clonorchis</taxon>
    </lineage>
</organism>
<name>G7YRB0_CLOSI</name>
<sequence>MNQSACDTSSVCRAPLCLTEALGFARDRLHSTESCWSHCILGRKNGLPNVDNTNKLNVTIYIVVMLLKLYRQTRTQNVAVRYTILRKYSLSVYSHKPVIRSHKGARSQQTSVEFTKCHECANHCVDNLRLFKYCLTSACDTSSVCRAPLCLTEALGFARDRLHSTESCWSHCILGRKNGLPNVDNTNKLNVTIYIVVMLLKLYRQTRTQNVAVRYTILRKYSLSVYSHKPVIRSHKGARSQQTSVEFTKCHECANHCVDNLRLFKYCLTTLHYLAYEGSACARCLLWEGFVNGHQFTPDYVGRRYFPVAQAVEGIWMRYTRNLSTESLAHEAVEVKSCLGTLSGAEDSAVWLKPRARDIRCLLSGTGRFCLRNISAVLNNVPAVTLNRRPIVVCSFRAQSLIIRHSSGEVSIAASINMDVQVVSGKRFTDFVFLLQRTNRLVARLLVLRGLAAPVFPAHLCSYRYGCAFCIKVAASVRRRIIAVLKPGHHVKIAALEVNTEILLGNILAIRWDAGTRLPLDPNHLLDSPFHMLDRVTFHHRNRFRFGGVFACRFSISNPSTNICAAKLPLAVSAQVLASFSGLISSDGIVQETTRDNLCQSALSPCGVPIINFDPNQYSLFSTLIDRPQQMRVKWVSIEYKLHQQTEHILSLAVASQRLTTIASLRLVTLKRKQANAWTTKLLFPPHLPWFLRLWTPSSPRSPTDKATNFTTVNQNPMHPVDHADCGQLESLHKHKKTATIKRTSVLDTSNLVKAQGQTAPNRLLFYGGGHSSNLPRDKSVLRVGAGREMSANLYGWTFGSPDCRSVSCSPGYKVKDDCIYSHADREMSGALYLHVLRTYVSSLHTILYFDNKVDIKRVSLAGIGASVQKLERNILCQIVAQLLLAIRGIAWVTRCLKITGLSVFAILRKERKTGKCGASEMLTNLLSLVVRKICNPNNFQGRRRCETIQLTAKRLNESYLIPRMVVQNQRGLTHIHLITERIISHVQATLATICCTVMERTAICPRLGMHLSGLLCLVLSVSKLVNRFPILAKGTHLDEADTDTELSGRDSHFHYSSMQNIFPADAESCTLAALRTPLKQRQQRFRE</sequence>